<name>A0A076F773_9BACT</name>
<organism evidence="1 2">
    <name type="scientific">Campylobacter iguaniorum</name>
    <dbReference type="NCBI Taxonomy" id="1244531"/>
    <lineage>
        <taxon>Bacteria</taxon>
        <taxon>Pseudomonadati</taxon>
        <taxon>Campylobacterota</taxon>
        <taxon>Epsilonproteobacteria</taxon>
        <taxon>Campylobacterales</taxon>
        <taxon>Campylobacteraceae</taxon>
        <taxon>Campylobacter</taxon>
    </lineage>
</organism>
<dbReference type="STRING" id="1244531.CIG2463D_0254"/>
<reference evidence="2" key="1">
    <citation type="journal article" date="2014" name="Genome Announc.">
        <title>Complete Genome Sequence of Campylobacter iguaniorum Strain 1485ET, Isolated from a Bearded Dragon (Pogona vitticeps).</title>
        <authorList>
            <person name="Gilbert M.J."/>
            <person name="Miller W.G."/>
            <person name="Yee E."/>
            <person name="Kik M."/>
            <person name="Wagenaar J.A."/>
            <person name="Duim B."/>
        </authorList>
    </citation>
    <scope>NUCLEOTIDE SEQUENCE [LARGE SCALE GENOMIC DNA]</scope>
    <source>
        <strain evidence="2">1485E</strain>
    </source>
</reference>
<sequence>MKIPFDKLTFPGTEFEELFDELKFSGKLVKVDLKMAKCEAKITGNLKHYCDRCGKNINLALDEEVSLFLSNGTYKDHENELSDTIEFYDGEIDIDEIFQSEIESYKSDYFYCDECKILEGE</sequence>
<gene>
    <name evidence="1" type="ORF">CIG1485E_0249</name>
</gene>
<dbReference type="Proteomes" id="UP000028486">
    <property type="component" value="Chromosome"/>
</dbReference>
<dbReference type="AlphaFoldDB" id="A0A076F773"/>
<evidence type="ECO:0008006" key="3">
    <source>
        <dbReference type="Google" id="ProtNLM"/>
    </source>
</evidence>
<accession>A0A076F773</accession>
<dbReference type="eggNOG" id="COG1399">
    <property type="taxonomic scope" value="Bacteria"/>
</dbReference>
<proteinExistence type="predicted"/>
<dbReference type="KEGG" id="caj:CIG1485E_0249"/>
<evidence type="ECO:0000313" key="2">
    <source>
        <dbReference type="Proteomes" id="UP000028486"/>
    </source>
</evidence>
<evidence type="ECO:0000313" key="1">
    <source>
        <dbReference type="EMBL" id="AII14120.1"/>
    </source>
</evidence>
<protein>
    <recommendedName>
        <fullName evidence="3">DUF177 domain-containing protein</fullName>
    </recommendedName>
</protein>
<keyword evidence="2" id="KW-1185">Reference proteome</keyword>
<dbReference type="RefSeq" id="WP_038452830.1">
    <property type="nucleotide sequence ID" value="NZ_CP009043.1"/>
</dbReference>
<dbReference type="HOGENOM" id="CLU_161281_0_0_7"/>
<dbReference type="OrthoDB" id="5361472at2"/>
<dbReference type="EMBL" id="CP009043">
    <property type="protein sequence ID" value="AII14120.1"/>
    <property type="molecule type" value="Genomic_DNA"/>
</dbReference>